<comment type="caution">
    <text evidence="3">The sequence shown here is derived from an EMBL/GenBank/DDBJ whole genome shotgun (WGS) entry which is preliminary data.</text>
</comment>
<keyword evidence="4" id="KW-1185">Reference proteome</keyword>
<dbReference type="Proteomes" id="UP001139887">
    <property type="component" value="Unassembled WGS sequence"/>
</dbReference>
<organism evidence="3 4">
    <name type="scientific">Coemansia brasiliensis</name>
    <dbReference type="NCBI Taxonomy" id="2650707"/>
    <lineage>
        <taxon>Eukaryota</taxon>
        <taxon>Fungi</taxon>
        <taxon>Fungi incertae sedis</taxon>
        <taxon>Zoopagomycota</taxon>
        <taxon>Kickxellomycotina</taxon>
        <taxon>Kickxellomycetes</taxon>
        <taxon>Kickxellales</taxon>
        <taxon>Kickxellaceae</taxon>
        <taxon>Coemansia</taxon>
    </lineage>
</organism>
<evidence type="ECO:0000256" key="1">
    <source>
        <dbReference type="ARBA" id="ARBA00004123"/>
    </source>
</evidence>
<evidence type="ECO:0000256" key="2">
    <source>
        <dbReference type="ARBA" id="ARBA00023242"/>
    </source>
</evidence>
<comment type="subcellular location">
    <subcellularLocation>
        <location evidence="1">Nucleus</location>
    </subcellularLocation>
</comment>
<keyword evidence="2" id="KW-0539">Nucleus</keyword>
<dbReference type="EMBL" id="JANBUW010000013">
    <property type="protein sequence ID" value="KAJ2851361.1"/>
    <property type="molecule type" value="Genomic_DNA"/>
</dbReference>
<dbReference type="InterPro" id="IPR019140">
    <property type="entry name" value="MCM_complex-bd"/>
</dbReference>
<dbReference type="GO" id="GO:0005634">
    <property type="term" value="C:nucleus"/>
    <property type="evidence" value="ECO:0007669"/>
    <property type="project" value="UniProtKB-SubCell"/>
</dbReference>
<dbReference type="PANTHER" id="PTHR13489">
    <property type="entry name" value="MINI-CHROMOSOME MAINTENANCE COMPLEX-BINDING PROTEIN"/>
    <property type="match status" value="1"/>
</dbReference>
<protein>
    <recommendedName>
        <fullName evidence="5">Mini-chromosome maintenance complex-binding protein</fullName>
    </recommendedName>
</protein>
<evidence type="ECO:0000313" key="3">
    <source>
        <dbReference type="EMBL" id="KAJ2851361.1"/>
    </source>
</evidence>
<dbReference type="AlphaFoldDB" id="A0A9W8I9M5"/>
<dbReference type="OrthoDB" id="329666at2759"/>
<dbReference type="GO" id="GO:0006261">
    <property type="term" value="P:DNA-templated DNA replication"/>
    <property type="evidence" value="ECO:0007669"/>
    <property type="project" value="TreeGrafter"/>
</dbReference>
<evidence type="ECO:0008006" key="5">
    <source>
        <dbReference type="Google" id="ProtNLM"/>
    </source>
</evidence>
<dbReference type="PANTHER" id="PTHR13489:SF0">
    <property type="entry name" value="MINI-CHROMOSOME MAINTENANCE COMPLEX-BINDING PROTEIN"/>
    <property type="match status" value="1"/>
</dbReference>
<dbReference type="GO" id="GO:0003682">
    <property type="term" value="F:chromatin binding"/>
    <property type="evidence" value="ECO:0007669"/>
    <property type="project" value="TreeGrafter"/>
</dbReference>
<reference evidence="3" key="1">
    <citation type="submission" date="2022-07" db="EMBL/GenBank/DDBJ databases">
        <title>Phylogenomic reconstructions and comparative analyses of Kickxellomycotina fungi.</title>
        <authorList>
            <person name="Reynolds N.K."/>
            <person name="Stajich J.E."/>
            <person name="Barry K."/>
            <person name="Grigoriev I.V."/>
            <person name="Crous P."/>
            <person name="Smith M.E."/>
        </authorList>
    </citation>
    <scope>NUCLEOTIDE SEQUENCE</scope>
    <source>
        <strain evidence="3">NRRL 1566</strain>
    </source>
</reference>
<dbReference type="Pfam" id="PF09739">
    <property type="entry name" value="MCM_bind"/>
    <property type="match status" value="1"/>
</dbReference>
<proteinExistence type="predicted"/>
<accession>A0A9W8I9M5</accession>
<gene>
    <name evidence="3" type="ORF">IWW36_001127</name>
</gene>
<name>A0A9W8I9M5_9FUNG</name>
<sequence length="583" mass="64815">MASSTQVAPELALEYVHSPLRVIHKLYDEHASENNGSCVSNFGKLAQEHFQTVFANSNALQHIPVYDQAKVPNELKSGSLVRFRCMVQDPSYGEELHLTIARVLNSETGETQQKFSQFTDMEHTLADGWEVDYGSVHNVFTEKEVAYCVSIPGQSAWTQLDQKDNLESAMEAMSLTGTGEESKRTGLSVKYPISGAAHSAALVKFYAPNTAPKVSSAIDVIGIYELGRNAKAQDSGNEDELWPCIHAIYYSEVRPQALHSMLPELQINDYASRHNMCLAHLTSVLGGDDLAAQYLLLHLLSKTVRVQDAKVGKLSLNLIGIPTSDQEQSSKAGFTLINPASKWISDAISQLVPYNISIPFDLKLLNKSSFLPNAEDGDLQAGTLQLVQGTEVLCDETCLSNGTLEERGVRNLHAVQTAIIDQQVTYLYPFQPIEMPTNLRFLVLSTGKSILHNDCDVYLSNSAKQFFKNMQSSSPVEHQLRPLDPMHTEQLRQYLECARHMEFSIPQPVSDFISNEYAQTRRAAHEEGKKMMTQEELALTITVARLISISKGESELSLASWNEAVELERCRKERNLQTKSSSS</sequence>
<evidence type="ECO:0000313" key="4">
    <source>
        <dbReference type="Proteomes" id="UP001139887"/>
    </source>
</evidence>